<reference evidence="2 3" key="1">
    <citation type="journal article" date="2024" name="G3 (Bethesda)">
        <title>Genome assembly of Hibiscus sabdariffa L. provides insights into metabolisms of medicinal natural products.</title>
        <authorList>
            <person name="Kim T."/>
        </authorList>
    </citation>
    <scope>NUCLEOTIDE SEQUENCE [LARGE SCALE GENOMIC DNA]</scope>
    <source>
        <strain evidence="2">TK-2024</strain>
        <tissue evidence="2">Old leaves</tissue>
    </source>
</reference>
<feature type="compositionally biased region" description="Low complexity" evidence="1">
    <location>
        <begin position="7"/>
        <end position="23"/>
    </location>
</feature>
<accession>A0ABR2PYG7</accession>
<dbReference type="Proteomes" id="UP001396334">
    <property type="component" value="Unassembled WGS sequence"/>
</dbReference>
<protein>
    <submittedName>
        <fullName evidence="2">Uncharacterized protein</fullName>
    </submittedName>
</protein>
<proteinExistence type="predicted"/>
<name>A0ABR2PYG7_9ROSI</name>
<comment type="caution">
    <text evidence="2">The sequence shown here is derived from an EMBL/GenBank/DDBJ whole genome shotgun (WGS) entry which is preliminary data.</text>
</comment>
<dbReference type="EMBL" id="JBBPBN010000049">
    <property type="protein sequence ID" value="KAK8993489.1"/>
    <property type="molecule type" value="Genomic_DNA"/>
</dbReference>
<evidence type="ECO:0000313" key="2">
    <source>
        <dbReference type="EMBL" id="KAK8993489.1"/>
    </source>
</evidence>
<feature type="region of interest" description="Disordered" evidence="1">
    <location>
        <begin position="1"/>
        <end position="23"/>
    </location>
</feature>
<keyword evidence="3" id="KW-1185">Reference proteome</keyword>
<sequence length="212" mass="23062">MFPHLSANNSAAAGPSTPAATAADTQVLPDDDDELNELEASLEETSIQIQESSQPQLQPWPSFFVLKSASKPNAAPSCCQIAGLATASAGISLTDSAIQDVFKNAIKRFDSYLNPFWKQPTAAGDTVDGGVKPLRINNKRTIVIWIDGEKHFEQERLVSLLKRAVMEERFLDAAFLRDNAGAGLCFTNAILFGSDHDRDQIEMDADSDMRSC</sequence>
<evidence type="ECO:0000313" key="3">
    <source>
        <dbReference type="Proteomes" id="UP001396334"/>
    </source>
</evidence>
<gene>
    <name evidence="2" type="ORF">V6N11_033584</name>
</gene>
<evidence type="ECO:0000256" key="1">
    <source>
        <dbReference type="SAM" id="MobiDB-lite"/>
    </source>
</evidence>
<organism evidence="2 3">
    <name type="scientific">Hibiscus sabdariffa</name>
    <name type="common">roselle</name>
    <dbReference type="NCBI Taxonomy" id="183260"/>
    <lineage>
        <taxon>Eukaryota</taxon>
        <taxon>Viridiplantae</taxon>
        <taxon>Streptophyta</taxon>
        <taxon>Embryophyta</taxon>
        <taxon>Tracheophyta</taxon>
        <taxon>Spermatophyta</taxon>
        <taxon>Magnoliopsida</taxon>
        <taxon>eudicotyledons</taxon>
        <taxon>Gunneridae</taxon>
        <taxon>Pentapetalae</taxon>
        <taxon>rosids</taxon>
        <taxon>malvids</taxon>
        <taxon>Malvales</taxon>
        <taxon>Malvaceae</taxon>
        <taxon>Malvoideae</taxon>
        <taxon>Hibiscus</taxon>
    </lineage>
</organism>